<evidence type="ECO:0000256" key="2">
    <source>
        <dbReference type="ARBA" id="ARBA00022679"/>
    </source>
</evidence>
<dbReference type="GO" id="GO:0016740">
    <property type="term" value="F:transferase activity"/>
    <property type="evidence" value="ECO:0007669"/>
    <property type="project" value="UniProtKB-KW"/>
</dbReference>
<gene>
    <name evidence="7" type="ORF">ISALK_09305</name>
</gene>
<dbReference type="Pfam" id="PF01019">
    <property type="entry name" value="G_glu_transpept"/>
    <property type="match status" value="1"/>
</dbReference>
<keyword evidence="5" id="KW-0175">Coiled coil</keyword>
<dbReference type="InterPro" id="IPR029055">
    <property type="entry name" value="Ntn_hydrolases_N"/>
</dbReference>
<dbReference type="EMBL" id="SUMG01000010">
    <property type="protein sequence ID" value="NBG88697.1"/>
    <property type="molecule type" value="Genomic_DNA"/>
</dbReference>
<keyword evidence="4" id="KW-0865">Zymogen</keyword>
<dbReference type="PRINTS" id="PR01210">
    <property type="entry name" value="GGTRANSPTASE"/>
</dbReference>
<keyword evidence="6" id="KW-1133">Transmembrane helix</keyword>
<dbReference type="Proteomes" id="UP000449710">
    <property type="component" value="Unassembled WGS sequence"/>
</dbReference>
<sequence>MINFRKYLMGTYILSGIIFVSLLGWTYLEAANQEEVSRAFLQNQIAKLSADDGLTPEEREAAREADRIAAENAREEEEPDYSIDFYGVSAMHPIAAEAGMEVMEAGGTAVDAAIAISFVLNVVEPYGSGMGGGGALVLHDPEEGVYSYDYREISPLSASSSWGGPERGMAVPGMVMGMETLHQDHGTLSWEALLEPSIKIAREGFRVTEMFHIQAINGARYLKEGPVQERLYPDGHPINNGALLVMPELADSLEKVQQGGSEAFYQGEIAEAIRRRTGMTEADLLAYDVNVDEPAKGEFHFYDESEDRWREQTIYGAANPTSAIVTIQALQMASQLDLSEYYQGANMEEGFFLGDLLRDEALTGDYIHLMNEIIRVTYEDRLDTIGDPDFEEVDQDALTSLEYTEELLSEVRMDPGNEPSMSEIESLFDSPGERGDPKNTTHFVVVDREGRMVSVTNTLGELFGAGIEVGGFFMNNQSRNFSDDPESPNYYQPGKRPRTFVSPLILEEHGRPVLGMGTPGGRRIPTHVFQTIMQFYYGKDEGGNPLDLQEAIMKPRFYFEDGSIYVEEPLDDAVISQLREKGWSVRTNTSSIFYGGIQALGLEIDENGFVKSIYGGGDDRRRGTWQIKNWDGEE</sequence>
<dbReference type="GO" id="GO:0016787">
    <property type="term" value="F:hydrolase activity"/>
    <property type="evidence" value="ECO:0007669"/>
    <property type="project" value="UniProtKB-KW"/>
</dbReference>
<proteinExistence type="inferred from homology"/>
<dbReference type="RefSeq" id="WP_160721565.1">
    <property type="nucleotide sequence ID" value="NZ_SUMG01000010.1"/>
</dbReference>
<comment type="caution">
    <text evidence="7">The sequence shown here is derived from an EMBL/GenBank/DDBJ whole genome shotgun (WGS) entry which is preliminary data.</text>
</comment>
<dbReference type="AlphaFoldDB" id="A0AA43XL26"/>
<organism evidence="7 8">
    <name type="scientific">Isachenkonia alkalipeptolytica</name>
    <dbReference type="NCBI Taxonomy" id="2565777"/>
    <lineage>
        <taxon>Bacteria</taxon>
        <taxon>Bacillati</taxon>
        <taxon>Bacillota</taxon>
        <taxon>Clostridia</taxon>
        <taxon>Eubacteriales</taxon>
        <taxon>Clostridiaceae</taxon>
        <taxon>Isachenkonia</taxon>
    </lineage>
</organism>
<protein>
    <recommendedName>
        <fullName evidence="9">Gamma-glutamyltransferase</fullName>
    </recommendedName>
</protein>
<dbReference type="SUPFAM" id="SSF56235">
    <property type="entry name" value="N-terminal nucleophile aminohydrolases (Ntn hydrolases)"/>
    <property type="match status" value="1"/>
</dbReference>
<evidence type="ECO:0000256" key="5">
    <source>
        <dbReference type="SAM" id="Coils"/>
    </source>
</evidence>
<reference evidence="7 8" key="1">
    <citation type="submission" date="2019-04" db="EMBL/GenBank/DDBJ databases">
        <title>Isachenkonia alkalipeptolytica gen. nov. sp. nov. a new anaerobic, alkiliphilic organothrophic bacterium capable to reduce synthesized ferrihydrite isolated from a soda lake.</title>
        <authorList>
            <person name="Toshchakov S.V."/>
            <person name="Zavarzina D.G."/>
            <person name="Zhilina T.N."/>
            <person name="Kostrikina N.A."/>
            <person name="Kublanov I.V."/>
        </authorList>
    </citation>
    <scope>NUCLEOTIDE SEQUENCE [LARGE SCALE GENOMIC DNA]</scope>
    <source>
        <strain evidence="7 8">Z-1701</strain>
    </source>
</reference>
<comment type="similarity">
    <text evidence="1">Belongs to the gamma-glutamyltransferase family.</text>
</comment>
<keyword evidence="8" id="KW-1185">Reference proteome</keyword>
<feature type="transmembrane region" description="Helical" evidence="6">
    <location>
        <begin position="7"/>
        <end position="28"/>
    </location>
</feature>
<accession>A0AA43XL26</accession>
<evidence type="ECO:0000256" key="6">
    <source>
        <dbReference type="SAM" id="Phobius"/>
    </source>
</evidence>
<dbReference type="InterPro" id="IPR043137">
    <property type="entry name" value="GGT_ssub_C"/>
</dbReference>
<feature type="coiled-coil region" evidence="5">
    <location>
        <begin position="31"/>
        <end position="78"/>
    </location>
</feature>
<name>A0AA43XL26_9CLOT</name>
<dbReference type="InterPro" id="IPR043138">
    <property type="entry name" value="GGT_lsub"/>
</dbReference>
<dbReference type="Gene3D" id="1.10.246.130">
    <property type="match status" value="1"/>
</dbReference>
<keyword evidence="6" id="KW-0812">Transmembrane</keyword>
<dbReference type="PANTHER" id="PTHR43199">
    <property type="entry name" value="GLUTATHIONE HYDROLASE"/>
    <property type="match status" value="1"/>
</dbReference>
<dbReference type="Gene3D" id="3.60.20.40">
    <property type="match status" value="1"/>
</dbReference>
<keyword evidence="3" id="KW-0378">Hydrolase</keyword>
<keyword evidence="2" id="KW-0808">Transferase</keyword>
<evidence type="ECO:0000313" key="7">
    <source>
        <dbReference type="EMBL" id="NBG88697.1"/>
    </source>
</evidence>
<dbReference type="PANTHER" id="PTHR43199:SF1">
    <property type="entry name" value="GLUTATHIONE HYDROLASE PROENZYME"/>
    <property type="match status" value="1"/>
</dbReference>
<evidence type="ECO:0000256" key="1">
    <source>
        <dbReference type="ARBA" id="ARBA00009381"/>
    </source>
</evidence>
<dbReference type="InterPro" id="IPR051792">
    <property type="entry name" value="GGT_bact"/>
</dbReference>
<evidence type="ECO:0000256" key="4">
    <source>
        <dbReference type="ARBA" id="ARBA00023145"/>
    </source>
</evidence>
<evidence type="ECO:0008006" key="9">
    <source>
        <dbReference type="Google" id="ProtNLM"/>
    </source>
</evidence>
<evidence type="ECO:0000256" key="3">
    <source>
        <dbReference type="ARBA" id="ARBA00022801"/>
    </source>
</evidence>
<evidence type="ECO:0000313" key="8">
    <source>
        <dbReference type="Proteomes" id="UP000449710"/>
    </source>
</evidence>
<keyword evidence="6" id="KW-0472">Membrane</keyword>